<accession>A0AAD9X630</accession>
<reference evidence="2" key="1">
    <citation type="journal article" date="2023" name="Plant J.">
        <title>Genome sequences and population genomics provide insights into the demographic history, inbreeding, and mutation load of two 'living fossil' tree species of Dipteronia.</title>
        <authorList>
            <person name="Feng Y."/>
            <person name="Comes H.P."/>
            <person name="Chen J."/>
            <person name="Zhu S."/>
            <person name="Lu R."/>
            <person name="Zhang X."/>
            <person name="Li P."/>
            <person name="Qiu J."/>
            <person name="Olsen K.M."/>
            <person name="Qiu Y."/>
        </authorList>
    </citation>
    <scope>NUCLEOTIDE SEQUENCE</scope>
    <source>
        <strain evidence="2">KIB01</strain>
    </source>
</reference>
<dbReference type="EMBL" id="JANJYI010000004">
    <property type="protein sequence ID" value="KAK2653459.1"/>
    <property type="molecule type" value="Genomic_DNA"/>
</dbReference>
<name>A0AAD9X630_9ROSI</name>
<protein>
    <recommendedName>
        <fullName evidence="1">RNase H type-1 domain-containing protein</fullName>
    </recommendedName>
</protein>
<dbReference type="AlphaFoldDB" id="A0AAD9X630"/>
<evidence type="ECO:0000313" key="2">
    <source>
        <dbReference type="EMBL" id="KAK2653459.1"/>
    </source>
</evidence>
<dbReference type="GO" id="GO:0003676">
    <property type="term" value="F:nucleic acid binding"/>
    <property type="evidence" value="ECO:0007669"/>
    <property type="project" value="InterPro"/>
</dbReference>
<sequence length="80" mass="9098">MINHTLLCLIPKVKRVERMKELRPISMCNVIFKCISKAPANRLRKRCFDPQVVEAKAILRGLRLALETGLCPVVLELDAL</sequence>
<feature type="domain" description="RNase H type-1" evidence="1">
    <location>
        <begin position="45"/>
        <end position="79"/>
    </location>
</feature>
<evidence type="ECO:0000313" key="3">
    <source>
        <dbReference type="Proteomes" id="UP001280121"/>
    </source>
</evidence>
<proteinExistence type="predicted"/>
<organism evidence="2 3">
    <name type="scientific">Dipteronia dyeriana</name>
    <dbReference type="NCBI Taxonomy" id="168575"/>
    <lineage>
        <taxon>Eukaryota</taxon>
        <taxon>Viridiplantae</taxon>
        <taxon>Streptophyta</taxon>
        <taxon>Embryophyta</taxon>
        <taxon>Tracheophyta</taxon>
        <taxon>Spermatophyta</taxon>
        <taxon>Magnoliopsida</taxon>
        <taxon>eudicotyledons</taxon>
        <taxon>Gunneridae</taxon>
        <taxon>Pentapetalae</taxon>
        <taxon>rosids</taxon>
        <taxon>malvids</taxon>
        <taxon>Sapindales</taxon>
        <taxon>Sapindaceae</taxon>
        <taxon>Hippocastanoideae</taxon>
        <taxon>Acereae</taxon>
        <taxon>Dipteronia</taxon>
    </lineage>
</organism>
<evidence type="ECO:0000259" key="1">
    <source>
        <dbReference type="Pfam" id="PF13456"/>
    </source>
</evidence>
<keyword evidence="3" id="KW-1185">Reference proteome</keyword>
<dbReference type="InterPro" id="IPR002156">
    <property type="entry name" value="RNaseH_domain"/>
</dbReference>
<comment type="caution">
    <text evidence="2">The sequence shown here is derived from an EMBL/GenBank/DDBJ whole genome shotgun (WGS) entry which is preliminary data.</text>
</comment>
<gene>
    <name evidence="2" type="ORF">Ddye_013315</name>
</gene>
<dbReference type="Pfam" id="PF13456">
    <property type="entry name" value="RVT_3"/>
    <property type="match status" value="1"/>
</dbReference>
<dbReference type="GO" id="GO:0004523">
    <property type="term" value="F:RNA-DNA hybrid ribonuclease activity"/>
    <property type="evidence" value="ECO:0007669"/>
    <property type="project" value="InterPro"/>
</dbReference>
<dbReference type="Proteomes" id="UP001280121">
    <property type="component" value="Unassembled WGS sequence"/>
</dbReference>